<dbReference type="EMBL" id="CP045643">
    <property type="protein sequence ID" value="QFZ77904.1"/>
    <property type="molecule type" value="Genomic_DNA"/>
</dbReference>
<evidence type="ECO:0000256" key="2">
    <source>
        <dbReference type="SAM" id="SignalP"/>
    </source>
</evidence>
<evidence type="ECO:0000313" key="3">
    <source>
        <dbReference type="EMBL" id="QFZ77904.1"/>
    </source>
</evidence>
<dbReference type="RefSeq" id="WP_153292084.1">
    <property type="nucleotide sequence ID" value="NZ_CP045643.1"/>
</dbReference>
<gene>
    <name evidence="3" type="ORF">GFH48_35575</name>
</gene>
<reference evidence="3 4" key="1">
    <citation type="submission" date="2019-10" db="EMBL/GenBank/DDBJ databases">
        <title>A novel species.</title>
        <authorList>
            <person name="Gao J."/>
        </authorList>
    </citation>
    <scope>NUCLEOTIDE SEQUENCE [LARGE SCALE GENOMIC DNA]</scope>
    <source>
        <strain evidence="3 4">QMT-28</strain>
    </source>
</reference>
<accession>A0A5Q0LN57</accession>
<feature type="region of interest" description="Disordered" evidence="1">
    <location>
        <begin position="26"/>
        <end position="66"/>
    </location>
</feature>
<feature type="chain" id="PRO_5039378040" evidence="2">
    <location>
        <begin position="22"/>
        <end position="66"/>
    </location>
</feature>
<keyword evidence="4" id="KW-1185">Reference proteome</keyword>
<feature type="signal peptide" evidence="2">
    <location>
        <begin position="1"/>
        <end position="21"/>
    </location>
</feature>
<proteinExistence type="predicted"/>
<evidence type="ECO:0000313" key="4">
    <source>
        <dbReference type="Proteomes" id="UP000326179"/>
    </source>
</evidence>
<dbReference type="Proteomes" id="UP000326179">
    <property type="component" value="Chromosome"/>
</dbReference>
<dbReference type="KEGG" id="sfy:GFH48_35575"/>
<keyword evidence="2" id="KW-0732">Signal</keyword>
<name>A0A5Q0LN57_9ACTN</name>
<sequence length="66" mass="6585">MRGARRLAPAGLAAVAVLLLAGCGHGEDAGRPAPASSSTTDLGHLRNLVDGADSAASKAESDMDRE</sequence>
<protein>
    <submittedName>
        <fullName evidence="3">Uncharacterized protein</fullName>
    </submittedName>
</protein>
<dbReference type="AlphaFoldDB" id="A0A5Q0LN57"/>
<dbReference type="PROSITE" id="PS51257">
    <property type="entry name" value="PROKAR_LIPOPROTEIN"/>
    <property type="match status" value="1"/>
</dbReference>
<organism evidence="3 4">
    <name type="scientific">Streptomyces fagopyri</name>
    <dbReference type="NCBI Taxonomy" id="2662397"/>
    <lineage>
        <taxon>Bacteria</taxon>
        <taxon>Bacillati</taxon>
        <taxon>Actinomycetota</taxon>
        <taxon>Actinomycetes</taxon>
        <taxon>Kitasatosporales</taxon>
        <taxon>Streptomycetaceae</taxon>
        <taxon>Streptomyces</taxon>
    </lineage>
</organism>
<evidence type="ECO:0000256" key="1">
    <source>
        <dbReference type="SAM" id="MobiDB-lite"/>
    </source>
</evidence>